<dbReference type="NCBIfam" id="NF045515">
    <property type="entry name" value="Glp_gephyrin"/>
    <property type="match status" value="1"/>
</dbReference>
<organism evidence="13 14">
    <name type="scientific">Acidiferrobacter thiooxydans</name>
    <dbReference type="NCBI Taxonomy" id="163359"/>
    <lineage>
        <taxon>Bacteria</taxon>
        <taxon>Pseudomonadati</taxon>
        <taxon>Pseudomonadota</taxon>
        <taxon>Gammaproteobacteria</taxon>
        <taxon>Acidiferrobacterales</taxon>
        <taxon>Acidiferrobacteraceae</taxon>
        <taxon>Acidiferrobacter</taxon>
    </lineage>
</organism>
<name>A0A368HFP3_9GAMM</name>
<comment type="function">
    <text evidence="2 11">Catalyzes the insertion of molybdate into adenylated molybdopterin with the concomitant release of AMP.</text>
</comment>
<dbReference type="GO" id="GO:0006777">
    <property type="term" value="P:Mo-molybdopterin cofactor biosynthetic process"/>
    <property type="evidence" value="ECO:0007669"/>
    <property type="project" value="UniProtKB-UniRule"/>
</dbReference>
<dbReference type="CDD" id="cd00887">
    <property type="entry name" value="MoeA"/>
    <property type="match status" value="1"/>
</dbReference>
<dbReference type="InterPro" id="IPR001453">
    <property type="entry name" value="MoaB/Mog_dom"/>
</dbReference>
<dbReference type="InterPro" id="IPR036688">
    <property type="entry name" value="MoeA_C_domain_IV_sf"/>
</dbReference>
<dbReference type="InterPro" id="IPR036425">
    <property type="entry name" value="MoaB/Mog-like_dom_sf"/>
</dbReference>
<dbReference type="Proteomes" id="UP000253250">
    <property type="component" value="Unassembled WGS sequence"/>
</dbReference>
<sequence length="391" mass="41357">MHAAAVAVAGGERIALDEALSRVLAEDLRAPITVPGFDNSAMDGYAFRAEDARDRRELPISLRVAAGDPLGQLSAGTACRIFTGAPVPVGADTVVIQERCERRGDILVLPEQWTAHANIRRAGEDIRAGDMILRGGQRLTPQAVGLAASCGFAEVVVRRRLRVVVLSTGDELRTAGSGPLNHGQIYDSNRPMLRALLARLGCETRSAGPLGDDLTTTRQALRAAAETADVIVTTGGVSVGEEDHVKGALEAEGTLALWRVAIKPGKPLAFGHIGEAHFLGLPGNPVSAFVTFLLFVGPFLKALMGEAPTPLRAFPVRAAFGRAKPDNRREFVRARLTTRADGTLWAEAYPHQSSGVLSSTVWADGLVDIAAGRTVAEGDDVPFLPFEGLAS</sequence>
<accession>A0A368HFP3</accession>
<evidence type="ECO:0000256" key="5">
    <source>
        <dbReference type="ARBA" id="ARBA00022505"/>
    </source>
</evidence>
<dbReference type="EC" id="2.10.1.1" evidence="11"/>
<dbReference type="OrthoDB" id="9804758at2"/>
<dbReference type="InterPro" id="IPR038987">
    <property type="entry name" value="MoeA-like"/>
</dbReference>
<dbReference type="Pfam" id="PF03454">
    <property type="entry name" value="MoeA_C"/>
    <property type="match status" value="1"/>
</dbReference>
<dbReference type="Pfam" id="PF00994">
    <property type="entry name" value="MoCF_biosynth"/>
    <property type="match status" value="1"/>
</dbReference>
<comment type="cofactor">
    <cofactor evidence="1 11">
        <name>Mg(2+)</name>
        <dbReference type="ChEBI" id="CHEBI:18420"/>
    </cofactor>
</comment>
<dbReference type="PANTHER" id="PTHR10192:SF5">
    <property type="entry name" value="GEPHYRIN"/>
    <property type="match status" value="1"/>
</dbReference>
<keyword evidence="9 11" id="KW-0501">Molybdenum cofactor biosynthesis</keyword>
<comment type="catalytic activity">
    <reaction evidence="10">
        <text>adenylyl-molybdopterin + molybdate = Mo-molybdopterin + AMP + H(+)</text>
        <dbReference type="Rhea" id="RHEA:35047"/>
        <dbReference type="ChEBI" id="CHEBI:15378"/>
        <dbReference type="ChEBI" id="CHEBI:36264"/>
        <dbReference type="ChEBI" id="CHEBI:62727"/>
        <dbReference type="ChEBI" id="CHEBI:71302"/>
        <dbReference type="ChEBI" id="CHEBI:456215"/>
        <dbReference type="EC" id="2.10.1.1"/>
    </reaction>
</comment>
<dbReference type="SUPFAM" id="SSF63867">
    <property type="entry name" value="MoeA C-terminal domain-like"/>
    <property type="match status" value="1"/>
</dbReference>
<evidence type="ECO:0000256" key="7">
    <source>
        <dbReference type="ARBA" id="ARBA00022723"/>
    </source>
</evidence>
<comment type="pathway">
    <text evidence="3 11">Cofactor biosynthesis; molybdopterin biosynthesis.</text>
</comment>
<dbReference type="Gene3D" id="3.40.980.10">
    <property type="entry name" value="MoaB/Mog-like domain"/>
    <property type="match status" value="1"/>
</dbReference>
<evidence type="ECO:0000259" key="12">
    <source>
        <dbReference type="SMART" id="SM00852"/>
    </source>
</evidence>
<dbReference type="InterPro" id="IPR036135">
    <property type="entry name" value="MoeA_linker/N_sf"/>
</dbReference>
<dbReference type="Gene3D" id="2.40.340.10">
    <property type="entry name" value="MoeA, C-terminal, domain IV"/>
    <property type="match status" value="1"/>
</dbReference>
<evidence type="ECO:0000256" key="11">
    <source>
        <dbReference type="RuleBase" id="RU365090"/>
    </source>
</evidence>
<dbReference type="InterPro" id="IPR005110">
    <property type="entry name" value="MoeA_linker/N"/>
</dbReference>
<gene>
    <name evidence="13" type="ORF">C4900_14815</name>
</gene>
<dbReference type="SUPFAM" id="SSF53218">
    <property type="entry name" value="Molybdenum cofactor biosynthesis proteins"/>
    <property type="match status" value="1"/>
</dbReference>
<dbReference type="AlphaFoldDB" id="A0A368HFP3"/>
<dbReference type="Gene3D" id="3.90.105.10">
    <property type="entry name" value="Molybdopterin biosynthesis moea protein, domain 2"/>
    <property type="match status" value="1"/>
</dbReference>
<keyword evidence="5 11" id="KW-0500">Molybdenum</keyword>
<feature type="domain" description="MoaB/Mog" evidence="12">
    <location>
        <begin position="164"/>
        <end position="302"/>
    </location>
</feature>
<keyword evidence="14" id="KW-1185">Reference proteome</keyword>
<dbReference type="GO" id="GO:0005829">
    <property type="term" value="C:cytosol"/>
    <property type="evidence" value="ECO:0007669"/>
    <property type="project" value="TreeGrafter"/>
</dbReference>
<evidence type="ECO:0000313" key="14">
    <source>
        <dbReference type="Proteomes" id="UP000253250"/>
    </source>
</evidence>
<dbReference type="GO" id="GO:0046872">
    <property type="term" value="F:metal ion binding"/>
    <property type="evidence" value="ECO:0007669"/>
    <property type="project" value="UniProtKB-UniRule"/>
</dbReference>
<dbReference type="PANTHER" id="PTHR10192">
    <property type="entry name" value="MOLYBDOPTERIN BIOSYNTHESIS PROTEIN"/>
    <property type="match status" value="1"/>
</dbReference>
<evidence type="ECO:0000256" key="6">
    <source>
        <dbReference type="ARBA" id="ARBA00022679"/>
    </source>
</evidence>
<evidence type="ECO:0000256" key="3">
    <source>
        <dbReference type="ARBA" id="ARBA00005046"/>
    </source>
</evidence>
<keyword evidence="6 11" id="KW-0808">Transferase</keyword>
<dbReference type="UniPathway" id="UPA00344"/>
<evidence type="ECO:0000256" key="4">
    <source>
        <dbReference type="ARBA" id="ARBA00010763"/>
    </source>
</evidence>
<dbReference type="Pfam" id="PF03453">
    <property type="entry name" value="MoeA_N"/>
    <property type="match status" value="1"/>
</dbReference>
<dbReference type="Gene3D" id="2.170.190.11">
    <property type="entry name" value="Molybdopterin biosynthesis moea protein, domain 3"/>
    <property type="match status" value="1"/>
</dbReference>
<dbReference type="PROSITE" id="PS01079">
    <property type="entry name" value="MOCF_BIOSYNTHESIS_2"/>
    <property type="match status" value="1"/>
</dbReference>
<dbReference type="SUPFAM" id="SSF63882">
    <property type="entry name" value="MoeA N-terminal region -like"/>
    <property type="match status" value="1"/>
</dbReference>
<evidence type="ECO:0000256" key="2">
    <source>
        <dbReference type="ARBA" id="ARBA00002901"/>
    </source>
</evidence>
<evidence type="ECO:0000256" key="8">
    <source>
        <dbReference type="ARBA" id="ARBA00022842"/>
    </source>
</evidence>
<dbReference type="InterPro" id="IPR005111">
    <property type="entry name" value="MoeA_C_domain_IV"/>
</dbReference>
<evidence type="ECO:0000256" key="1">
    <source>
        <dbReference type="ARBA" id="ARBA00001946"/>
    </source>
</evidence>
<keyword evidence="7 11" id="KW-0479">Metal-binding</keyword>
<protein>
    <recommendedName>
        <fullName evidence="11">Molybdopterin molybdenumtransferase</fullName>
        <ecNumber evidence="11">2.10.1.1</ecNumber>
    </recommendedName>
</protein>
<dbReference type="SMART" id="SM00852">
    <property type="entry name" value="MoCF_biosynth"/>
    <property type="match status" value="1"/>
</dbReference>
<keyword evidence="8 11" id="KW-0460">Magnesium</keyword>
<dbReference type="InterPro" id="IPR008284">
    <property type="entry name" value="MoCF_biosynth_CS"/>
</dbReference>
<evidence type="ECO:0000313" key="13">
    <source>
        <dbReference type="EMBL" id="RCN57264.1"/>
    </source>
</evidence>
<evidence type="ECO:0000256" key="10">
    <source>
        <dbReference type="ARBA" id="ARBA00047317"/>
    </source>
</evidence>
<dbReference type="EMBL" id="PSYR01000002">
    <property type="protein sequence ID" value="RCN57264.1"/>
    <property type="molecule type" value="Genomic_DNA"/>
</dbReference>
<evidence type="ECO:0000256" key="9">
    <source>
        <dbReference type="ARBA" id="ARBA00023150"/>
    </source>
</evidence>
<reference evidence="13 14" key="1">
    <citation type="submission" date="2018-02" db="EMBL/GenBank/DDBJ databases">
        <title>Insights into the biology of acidophilic members of the Acidiferrobacteraceae family derived from comparative genomic analyses.</title>
        <authorList>
            <person name="Issotta F."/>
            <person name="Thyssen C."/>
            <person name="Mena C."/>
            <person name="Moya A."/>
            <person name="Bellenberg S."/>
            <person name="Sproer C."/>
            <person name="Covarrubias P.C."/>
            <person name="Sand W."/>
            <person name="Quatrini R."/>
            <person name="Vera M."/>
        </authorList>
    </citation>
    <scope>NUCLEOTIDE SEQUENCE [LARGE SCALE GENOMIC DNA]</scope>
    <source>
        <strain evidence="14">m-1</strain>
    </source>
</reference>
<comment type="similarity">
    <text evidence="4 11">Belongs to the MoeA family.</text>
</comment>
<proteinExistence type="inferred from homology"/>
<dbReference type="FunFam" id="3.40.980.10:FF:000004">
    <property type="entry name" value="Molybdopterin molybdenumtransferase"/>
    <property type="match status" value="1"/>
</dbReference>
<comment type="caution">
    <text evidence="13">The sequence shown here is derived from an EMBL/GenBank/DDBJ whole genome shotgun (WGS) entry which is preliminary data.</text>
</comment>
<dbReference type="GO" id="GO:0061599">
    <property type="term" value="F:molybdopterin molybdotransferase activity"/>
    <property type="evidence" value="ECO:0007669"/>
    <property type="project" value="UniProtKB-UniRule"/>
</dbReference>
<dbReference type="NCBIfam" id="TIGR00177">
    <property type="entry name" value="molyb_syn"/>
    <property type="match status" value="1"/>
</dbReference>